<dbReference type="OrthoDB" id="1933443at2759"/>
<evidence type="ECO:0000256" key="3">
    <source>
        <dbReference type="ARBA" id="ARBA00023125"/>
    </source>
</evidence>
<dbReference type="GO" id="GO:0005634">
    <property type="term" value="C:nucleus"/>
    <property type="evidence" value="ECO:0007669"/>
    <property type="project" value="UniProtKB-SubCell"/>
</dbReference>
<dbReference type="Pfam" id="PF00319">
    <property type="entry name" value="SRF-TF"/>
    <property type="match status" value="1"/>
</dbReference>
<sequence length="79" mass="9436">MMMMRRRRRSEIRRIEDNISRQATFSRRRSGLLKKAREISVLCDAEVALSIFSSKDKLYEFSSSRFFFVLPFSIRIHSS</sequence>
<evidence type="ECO:0000256" key="2">
    <source>
        <dbReference type="ARBA" id="ARBA00023015"/>
    </source>
</evidence>
<dbReference type="EMBL" id="CP097509">
    <property type="protein sequence ID" value="URE17490.1"/>
    <property type="molecule type" value="Genomic_DNA"/>
</dbReference>
<dbReference type="PROSITE" id="PS50066">
    <property type="entry name" value="MADS_BOX_2"/>
    <property type="match status" value="1"/>
</dbReference>
<evidence type="ECO:0000256" key="1">
    <source>
        <dbReference type="ARBA" id="ARBA00004123"/>
    </source>
</evidence>
<keyword evidence="5" id="KW-0539">Nucleus</keyword>
<comment type="subcellular location">
    <subcellularLocation>
        <location evidence="1">Nucleus</location>
    </subcellularLocation>
</comment>
<dbReference type="InterPro" id="IPR002100">
    <property type="entry name" value="TF_MADSbox"/>
</dbReference>
<dbReference type="SUPFAM" id="SSF55455">
    <property type="entry name" value="SRF-like"/>
    <property type="match status" value="1"/>
</dbReference>
<keyword evidence="3" id="KW-0238">DNA-binding</keyword>
<dbReference type="AlphaFoldDB" id="A0A9E7GMI5"/>
<dbReference type="GO" id="GO:0003677">
    <property type="term" value="F:DNA binding"/>
    <property type="evidence" value="ECO:0007669"/>
    <property type="project" value="UniProtKB-KW"/>
</dbReference>
<dbReference type="PRINTS" id="PR00404">
    <property type="entry name" value="MADSDOMAIN"/>
</dbReference>
<evidence type="ECO:0000256" key="5">
    <source>
        <dbReference type="ARBA" id="ARBA00023242"/>
    </source>
</evidence>
<evidence type="ECO:0000256" key="4">
    <source>
        <dbReference type="ARBA" id="ARBA00023163"/>
    </source>
</evidence>
<proteinExistence type="predicted"/>
<dbReference type="InterPro" id="IPR050142">
    <property type="entry name" value="MADS-box/MEF2_TF"/>
</dbReference>
<reference evidence="7" key="1">
    <citation type="submission" date="2022-05" db="EMBL/GenBank/DDBJ databases">
        <title>The Musa troglodytarum L. genome provides insights into the mechanism of non-climacteric behaviour and enrichment of carotenoids.</title>
        <authorList>
            <person name="Wang J."/>
        </authorList>
    </citation>
    <scope>NUCLEOTIDE SEQUENCE</scope>
    <source>
        <tissue evidence="7">Leaf</tissue>
    </source>
</reference>
<organism evidence="7 8">
    <name type="scientific">Musa troglodytarum</name>
    <name type="common">fe'i banana</name>
    <dbReference type="NCBI Taxonomy" id="320322"/>
    <lineage>
        <taxon>Eukaryota</taxon>
        <taxon>Viridiplantae</taxon>
        <taxon>Streptophyta</taxon>
        <taxon>Embryophyta</taxon>
        <taxon>Tracheophyta</taxon>
        <taxon>Spermatophyta</taxon>
        <taxon>Magnoliopsida</taxon>
        <taxon>Liliopsida</taxon>
        <taxon>Zingiberales</taxon>
        <taxon>Musaceae</taxon>
        <taxon>Musa</taxon>
    </lineage>
</organism>
<keyword evidence="2" id="KW-0805">Transcription regulation</keyword>
<keyword evidence="4" id="KW-0804">Transcription</keyword>
<dbReference type="Gene3D" id="3.40.1810.10">
    <property type="entry name" value="Transcription factor, MADS-box"/>
    <property type="match status" value="1"/>
</dbReference>
<keyword evidence="8" id="KW-1185">Reference proteome</keyword>
<accession>A0A9E7GMI5</accession>
<dbReference type="Proteomes" id="UP001055439">
    <property type="component" value="Chromosome 7"/>
</dbReference>
<dbReference type="SMART" id="SM00432">
    <property type="entry name" value="MADS"/>
    <property type="match status" value="1"/>
</dbReference>
<evidence type="ECO:0000313" key="7">
    <source>
        <dbReference type="EMBL" id="URE17490.1"/>
    </source>
</evidence>
<name>A0A9E7GMI5_9LILI</name>
<dbReference type="PANTHER" id="PTHR48019">
    <property type="entry name" value="SERUM RESPONSE FACTOR HOMOLOG"/>
    <property type="match status" value="1"/>
</dbReference>
<dbReference type="InterPro" id="IPR036879">
    <property type="entry name" value="TF_MADSbox_sf"/>
</dbReference>
<evidence type="ECO:0000259" key="6">
    <source>
        <dbReference type="PROSITE" id="PS50066"/>
    </source>
</evidence>
<feature type="domain" description="MADS-box" evidence="6">
    <location>
        <begin position="5"/>
        <end position="65"/>
    </location>
</feature>
<dbReference type="GO" id="GO:0046983">
    <property type="term" value="F:protein dimerization activity"/>
    <property type="evidence" value="ECO:0007669"/>
    <property type="project" value="InterPro"/>
</dbReference>
<evidence type="ECO:0000313" key="8">
    <source>
        <dbReference type="Proteomes" id="UP001055439"/>
    </source>
</evidence>
<gene>
    <name evidence="7" type="ORF">MUK42_12024</name>
</gene>
<protein>
    <recommendedName>
        <fullName evidence="6">MADS-box domain-containing protein</fullName>
    </recommendedName>
</protein>